<evidence type="ECO:0000313" key="1">
    <source>
        <dbReference type="EMBL" id="QVV87778.1"/>
    </source>
</evidence>
<name>A0A8E7EG00_9EURY</name>
<dbReference type="Proteomes" id="UP000680656">
    <property type="component" value="Chromosome"/>
</dbReference>
<gene>
    <name evidence="1" type="ORF">KHC33_10525</name>
</gene>
<organism evidence="1 2">
    <name type="scientific">Methanospirillum purgamenti</name>
    <dbReference type="NCBI Taxonomy" id="2834276"/>
    <lineage>
        <taxon>Archaea</taxon>
        <taxon>Methanobacteriati</taxon>
        <taxon>Methanobacteriota</taxon>
        <taxon>Stenosarchaea group</taxon>
        <taxon>Methanomicrobia</taxon>
        <taxon>Methanomicrobiales</taxon>
        <taxon>Methanospirillaceae</taxon>
        <taxon>Methanospirillum</taxon>
    </lineage>
</organism>
<dbReference type="KEGG" id="mrtj:KHC33_10525"/>
<keyword evidence="2" id="KW-1185">Reference proteome</keyword>
<accession>A0A8E7EG00</accession>
<reference evidence="1 2" key="1">
    <citation type="submission" date="2021-05" db="EMBL/GenBank/DDBJ databases">
        <title>A novel Methanospirillum isolate from a pyrite-forming mixed culture.</title>
        <authorList>
            <person name="Bunk B."/>
            <person name="Sproer C."/>
            <person name="Spring S."/>
            <person name="Pester M."/>
        </authorList>
    </citation>
    <scope>NUCLEOTIDE SEQUENCE [LARGE SCALE GENOMIC DNA]</scope>
    <source>
        <strain evidence="1 2">J.3.6.1-F.2.7.3</strain>
    </source>
</reference>
<dbReference type="EMBL" id="CP075546">
    <property type="protein sequence ID" value="QVV87778.1"/>
    <property type="molecule type" value="Genomic_DNA"/>
</dbReference>
<proteinExistence type="predicted"/>
<evidence type="ECO:0000313" key="2">
    <source>
        <dbReference type="Proteomes" id="UP000680656"/>
    </source>
</evidence>
<dbReference type="GeneID" id="65097623"/>
<dbReference type="AlphaFoldDB" id="A0A8E7EG00"/>
<dbReference type="RefSeq" id="WP_214418598.1">
    <property type="nucleotide sequence ID" value="NZ_CP075546.1"/>
</dbReference>
<protein>
    <submittedName>
        <fullName evidence="1">Uncharacterized protein</fullName>
    </submittedName>
</protein>
<sequence>MKKLSILIMLMCMIMFSSVAFAAEETNESALADETEAVTTQVEEVLNQTEPLLTGEASGAFGDIHKKVLMLTEEAFDYLLTGDEKMKQEFLEEYASLAEDYAAFEKVIDLNSEKASDLKVAYDEMVAATDAMGVVAEKMFASYEANNTVVLEDVVAFEKEVDIATEKAEVIWDLDDDIDEVMTIQTAYSWLSSILLEAIEESYAYPVLGDVKEKEDAMAKFAEFDDILAIAETDNPDVSFEDIKTVKADLLQKAETFFAAYEANGSVSAEDLEPFEAAVESFGDLFVKSPKMVAPSDAATVNLTEESDSAVNTTV</sequence>